<evidence type="ECO:0000259" key="11">
    <source>
        <dbReference type="SMART" id="SM00382"/>
    </source>
</evidence>
<evidence type="ECO:0000256" key="1">
    <source>
        <dbReference type="ARBA" id="ARBA00004370"/>
    </source>
</evidence>
<evidence type="ECO:0000256" key="8">
    <source>
        <dbReference type="ARBA" id="ARBA00034811"/>
    </source>
</evidence>
<comment type="caution">
    <text evidence="12">The sequence shown here is derived from an EMBL/GenBank/DDBJ whole genome shotgun (WGS) entry which is preliminary data.</text>
</comment>
<dbReference type="Gene3D" id="1.10.8.60">
    <property type="match status" value="2"/>
</dbReference>
<dbReference type="SUPFAM" id="SSF52540">
    <property type="entry name" value="P-loop containing nucleoside triphosphate hydrolases"/>
    <property type="match status" value="2"/>
</dbReference>
<dbReference type="PROSITE" id="PS00674">
    <property type="entry name" value="AAA"/>
    <property type="match status" value="1"/>
</dbReference>
<evidence type="ECO:0000313" key="12">
    <source>
        <dbReference type="EMBL" id="GIY66125.1"/>
    </source>
</evidence>
<dbReference type="Gene3D" id="3.40.50.300">
    <property type="entry name" value="P-loop containing nucleotide triphosphate hydrolases"/>
    <property type="match status" value="2"/>
</dbReference>
<dbReference type="InterPro" id="IPR027417">
    <property type="entry name" value="P-loop_NTPase"/>
</dbReference>
<proteinExistence type="inferred from homology"/>
<evidence type="ECO:0000256" key="2">
    <source>
        <dbReference type="ARBA" id="ARBA00006914"/>
    </source>
</evidence>
<evidence type="ECO:0000256" key="7">
    <source>
        <dbReference type="ARBA" id="ARBA00023136"/>
    </source>
</evidence>
<comment type="subcellular location">
    <subcellularLocation>
        <location evidence="1">Membrane</location>
    </subcellularLocation>
</comment>
<dbReference type="InterPro" id="IPR050168">
    <property type="entry name" value="AAA_ATPase_domain"/>
</dbReference>
<dbReference type="PANTHER" id="PTHR23077:SF9">
    <property type="entry name" value="PEROXISOMAL ATPASE PEX6"/>
    <property type="match status" value="1"/>
</dbReference>
<comment type="similarity">
    <text evidence="2">Belongs to the AAA ATPase family.</text>
</comment>
<dbReference type="InterPro" id="IPR047533">
    <property type="entry name" value="RecA-like_PEX6_r2"/>
</dbReference>
<dbReference type="EMBL" id="BPLQ01012539">
    <property type="protein sequence ID" value="GIY66125.1"/>
    <property type="molecule type" value="Genomic_DNA"/>
</dbReference>
<comment type="catalytic activity">
    <reaction evidence="10">
        <text>ATP + H2O = ADP + phosphate + H(+)</text>
        <dbReference type="Rhea" id="RHEA:13065"/>
        <dbReference type="ChEBI" id="CHEBI:15377"/>
        <dbReference type="ChEBI" id="CHEBI:15378"/>
        <dbReference type="ChEBI" id="CHEBI:30616"/>
        <dbReference type="ChEBI" id="CHEBI:43474"/>
        <dbReference type="ChEBI" id="CHEBI:456216"/>
    </reaction>
    <physiologicalReaction direction="left-to-right" evidence="10">
        <dbReference type="Rhea" id="RHEA:13066"/>
    </physiologicalReaction>
</comment>
<dbReference type="InterPro" id="IPR003593">
    <property type="entry name" value="AAA+_ATPase"/>
</dbReference>
<sequence length="1096" mass="123321">MLIDYVIFFKIFFRVIFKHKNQIMLQKIFRSKLEKVPIGVELSHPLHVGLNKSLVPILAQENTQLDENGFVGALLREYPILYDSIECYFVQIQIVETPLNVDEKEIHIFVSEAFLNHYGFKYGETCYIKSVVCHTLEKVVLGAKTTGSYSWFKDFKDLKRHNDLVVACCDKRFLCRQSDVLLVDPSKHSSKMFSHKDYITLDCQPFRQGLITLNSSLIVADLRDTSGYEKNGKTSEKNSDTLLLGKFALSLINYTSNNFLGLRLPATNASPSYGPSLNALKFICSFEIRVISKLNTHFDKELIKVKKDIDPLNTVFVSSVIAKKLCLTNGSWVKISILEPLKVKPKSPMEPLPSENKDSTDLKIPNLIRMAQVCCFSDEASSNYFPNDKIVYISPHLWFNLNRHPSLLMQPHLRMRIEPLEVGTVPPIATEAHATLIQSPNYDGKVNSQLLLSKYFDIPRFICKGDILSTNSKDQFDFHVKVQDEDHDKLKWPVVYFRITNIEGPPSPYGYLLCNLTSRLYQVGTKQNYAPQTMEAYYSSVPIHPIWDSVPEGLNCYITHLQDLISPFLKLQNEKCHLSCNILFFGPPCCGKTTVVKAVCRSLNLHLFQVNCHDLVGEISSVVEARLKNKIDKGLTYAPCVILLKNIHLIGKEREPMSEDSRVIHSLANHLKNVNNYGSAWPVVVIGTATEKKLNSSLVSSFLHTVQMKAPTEEERSLLLQDFLTVCDVGNDVSTRYLAQRTAGFVLGDLCALVNQAVRNAYSRIRKFVNKHGLNLKEEEDLILASVPIVQKDLINALEKLQSKFAEAIGAPKIPNVKFEDIGGLAHVKQEILDTIQLPLEHPEILFSGLRRSGVLLYGPPGSGKTMLAKAVATECSLNFLSVKGPELINMYVGQSEENVRAVFHQARSAVPCIIFFDELDSLAPNRGRSGDSGGVMDRVVSQLLSELDGLNKKSEVFVIGATNRPDLIDPALLRPGRFDRLLYVGIPEDKKSKLNILKALTRKIPLSKNVNLEEIIDSCPSHLSGADFYSLCSNAVIQRVEKNVEMLEKGEKTMEELSNNVETEDFLNAMKTLVPSVSPAQFEQYKYIKTKIENN</sequence>
<dbReference type="CDD" id="cd19527">
    <property type="entry name" value="RecA-like_PEX6_r2"/>
    <property type="match status" value="1"/>
</dbReference>
<gene>
    <name evidence="12" type="primary">Pex6</name>
    <name evidence="12" type="ORF">CDAR_265831</name>
</gene>
<keyword evidence="7" id="KW-0472">Membrane</keyword>
<keyword evidence="5" id="KW-0378">Hydrolase</keyword>
<evidence type="ECO:0000256" key="3">
    <source>
        <dbReference type="ARBA" id="ARBA00022593"/>
    </source>
</evidence>
<dbReference type="GO" id="GO:0005524">
    <property type="term" value="F:ATP binding"/>
    <property type="evidence" value="ECO:0007669"/>
    <property type="project" value="UniProtKB-KW"/>
</dbReference>
<dbReference type="CDD" id="cd19481">
    <property type="entry name" value="RecA-like_protease"/>
    <property type="match status" value="1"/>
</dbReference>
<dbReference type="InterPro" id="IPR003960">
    <property type="entry name" value="ATPase_AAA_CS"/>
</dbReference>
<keyword evidence="4" id="KW-0547">Nucleotide-binding</keyword>
<dbReference type="FunFam" id="3.40.50.300:FF:000109">
    <property type="entry name" value="Peroxisomal biogenesis factor 6"/>
    <property type="match status" value="1"/>
</dbReference>
<dbReference type="GO" id="GO:0016558">
    <property type="term" value="P:protein import into peroxisome matrix"/>
    <property type="evidence" value="ECO:0007669"/>
    <property type="project" value="TreeGrafter"/>
</dbReference>
<accession>A0AAV4V844</accession>
<protein>
    <recommendedName>
        <fullName evidence="8">Peroxisomal ATPase PEX6</fullName>
    </recommendedName>
    <alternativeName>
        <fullName evidence="9">Peroxin-6</fullName>
    </alternativeName>
</protein>
<dbReference type="Pfam" id="PF00004">
    <property type="entry name" value="AAA"/>
    <property type="match status" value="2"/>
</dbReference>
<evidence type="ECO:0000313" key="13">
    <source>
        <dbReference type="Proteomes" id="UP001054837"/>
    </source>
</evidence>
<keyword evidence="6" id="KW-0067">ATP-binding</keyword>
<keyword evidence="13" id="KW-1185">Reference proteome</keyword>
<dbReference type="AlphaFoldDB" id="A0AAV4V844"/>
<reference evidence="12 13" key="1">
    <citation type="submission" date="2021-06" db="EMBL/GenBank/DDBJ databases">
        <title>Caerostris darwini draft genome.</title>
        <authorList>
            <person name="Kono N."/>
            <person name="Arakawa K."/>
        </authorList>
    </citation>
    <scope>NUCLEOTIDE SEQUENCE [LARGE SCALE GENOMIC DNA]</scope>
</reference>
<dbReference type="PANTHER" id="PTHR23077">
    <property type="entry name" value="AAA-FAMILY ATPASE"/>
    <property type="match status" value="1"/>
</dbReference>
<evidence type="ECO:0000256" key="5">
    <source>
        <dbReference type="ARBA" id="ARBA00022801"/>
    </source>
</evidence>
<name>A0AAV4V844_9ARAC</name>
<feature type="domain" description="AAA+ ATPase" evidence="11">
    <location>
        <begin position="851"/>
        <end position="989"/>
    </location>
</feature>
<feature type="domain" description="AAA+ ATPase" evidence="11">
    <location>
        <begin position="578"/>
        <end position="712"/>
    </location>
</feature>
<dbReference type="SMART" id="SM00382">
    <property type="entry name" value="AAA"/>
    <property type="match status" value="2"/>
</dbReference>
<dbReference type="InterPro" id="IPR003959">
    <property type="entry name" value="ATPase_AAA_core"/>
</dbReference>
<keyword evidence="3" id="KW-0962">Peroxisome biogenesis</keyword>
<dbReference type="GO" id="GO:0005829">
    <property type="term" value="C:cytosol"/>
    <property type="evidence" value="ECO:0007669"/>
    <property type="project" value="TreeGrafter"/>
</dbReference>
<evidence type="ECO:0000256" key="9">
    <source>
        <dbReference type="ARBA" id="ARBA00034920"/>
    </source>
</evidence>
<dbReference type="GO" id="GO:0005778">
    <property type="term" value="C:peroxisomal membrane"/>
    <property type="evidence" value="ECO:0007669"/>
    <property type="project" value="TreeGrafter"/>
</dbReference>
<organism evidence="12 13">
    <name type="scientific">Caerostris darwini</name>
    <dbReference type="NCBI Taxonomy" id="1538125"/>
    <lineage>
        <taxon>Eukaryota</taxon>
        <taxon>Metazoa</taxon>
        <taxon>Ecdysozoa</taxon>
        <taxon>Arthropoda</taxon>
        <taxon>Chelicerata</taxon>
        <taxon>Arachnida</taxon>
        <taxon>Araneae</taxon>
        <taxon>Araneomorphae</taxon>
        <taxon>Entelegynae</taxon>
        <taxon>Araneoidea</taxon>
        <taxon>Araneidae</taxon>
        <taxon>Caerostris</taxon>
    </lineage>
</organism>
<evidence type="ECO:0000256" key="6">
    <source>
        <dbReference type="ARBA" id="ARBA00022840"/>
    </source>
</evidence>
<evidence type="ECO:0000256" key="4">
    <source>
        <dbReference type="ARBA" id="ARBA00022741"/>
    </source>
</evidence>
<evidence type="ECO:0000256" key="10">
    <source>
        <dbReference type="ARBA" id="ARBA00048778"/>
    </source>
</evidence>
<dbReference type="Proteomes" id="UP001054837">
    <property type="component" value="Unassembled WGS sequence"/>
</dbReference>
<dbReference type="GO" id="GO:0016887">
    <property type="term" value="F:ATP hydrolysis activity"/>
    <property type="evidence" value="ECO:0007669"/>
    <property type="project" value="InterPro"/>
</dbReference>